<dbReference type="SUPFAM" id="SSF52821">
    <property type="entry name" value="Rhodanese/Cell cycle control phosphatase"/>
    <property type="match status" value="1"/>
</dbReference>
<feature type="domain" description="Rhodanese" evidence="1">
    <location>
        <begin position="39"/>
        <end position="124"/>
    </location>
</feature>
<dbReference type="Pfam" id="PF00581">
    <property type="entry name" value="Rhodanese"/>
    <property type="match status" value="1"/>
</dbReference>
<dbReference type="EMBL" id="MRCB01000013">
    <property type="protein sequence ID" value="OKH22568.1"/>
    <property type="molecule type" value="Genomic_DNA"/>
</dbReference>
<dbReference type="AlphaFoldDB" id="A0A1U7HGB1"/>
<evidence type="ECO:0000259" key="1">
    <source>
        <dbReference type="PROSITE" id="PS50206"/>
    </source>
</evidence>
<dbReference type="OrthoDB" id="9792975at2"/>
<name>A0A1U7HGB1_9CYAN</name>
<reference evidence="2 3" key="1">
    <citation type="submission" date="2016-11" db="EMBL/GenBank/DDBJ databases">
        <title>Draft Genome Sequences of Nine Cyanobacterial Strains from Diverse Habitats.</title>
        <authorList>
            <person name="Zhu T."/>
            <person name="Hou S."/>
            <person name="Lu X."/>
            <person name="Hess W.R."/>
        </authorList>
    </citation>
    <scope>NUCLEOTIDE SEQUENCE [LARGE SCALE GENOMIC DNA]</scope>
    <source>
        <strain evidence="2 3">NIES-593</strain>
    </source>
</reference>
<dbReference type="InterPro" id="IPR001763">
    <property type="entry name" value="Rhodanese-like_dom"/>
</dbReference>
<evidence type="ECO:0000313" key="3">
    <source>
        <dbReference type="Proteomes" id="UP000186868"/>
    </source>
</evidence>
<dbReference type="PANTHER" id="PTHR43031:SF1">
    <property type="entry name" value="PYRIDINE NUCLEOTIDE-DISULPHIDE OXIDOREDUCTASE"/>
    <property type="match status" value="1"/>
</dbReference>
<dbReference type="Proteomes" id="UP000186868">
    <property type="component" value="Unassembled WGS sequence"/>
</dbReference>
<keyword evidence="3" id="KW-1185">Reference proteome</keyword>
<dbReference type="CDD" id="cd00158">
    <property type="entry name" value="RHOD"/>
    <property type="match status" value="1"/>
</dbReference>
<dbReference type="SMART" id="SM00450">
    <property type="entry name" value="RHOD"/>
    <property type="match status" value="1"/>
</dbReference>
<proteinExistence type="predicted"/>
<dbReference type="PROSITE" id="PS50206">
    <property type="entry name" value="RHODANESE_3"/>
    <property type="match status" value="1"/>
</dbReference>
<organism evidence="2 3">
    <name type="scientific">Hydrococcus rivularis NIES-593</name>
    <dbReference type="NCBI Taxonomy" id="1921803"/>
    <lineage>
        <taxon>Bacteria</taxon>
        <taxon>Bacillati</taxon>
        <taxon>Cyanobacteriota</taxon>
        <taxon>Cyanophyceae</taxon>
        <taxon>Pleurocapsales</taxon>
        <taxon>Hydrococcaceae</taxon>
        <taxon>Hydrococcus</taxon>
    </lineage>
</organism>
<dbReference type="GO" id="GO:0016740">
    <property type="term" value="F:transferase activity"/>
    <property type="evidence" value="ECO:0007669"/>
    <property type="project" value="UniProtKB-KW"/>
</dbReference>
<dbReference type="InterPro" id="IPR036873">
    <property type="entry name" value="Rhodanese-like_dom_sf"/>
</dbReference>
<protein>
    <submittedName>
        <fullName evidence="2">Sulfurtransferase</fullName>
    </submittedName>
</protein>
<accession>A0A1U7HGB1</accession>
<sequence>MFLFKKLLWIAIKFLIRLKFPKVPYISTADLAAWLKEDKAEKPLLLDARTPEEYAISHLQGAELIPANLEDLKLDPSKPIVVYCSIGYRSAVAARQLQAMGYEKTLNLEGSIFQWANEQRPVYKGEQVSDRVHPYNRFWGYLLDRDRK</sequence>
<dbReference type="PANTHER" id="PTHR43031">
    <property type="entry name" value="FAD-DEPENDENT OXIDOREDUCTASE"/>
    <property type="match status" value="1"/>
</dbReference>
<dbReference type="Gene3D" id="3.40.250.10">
    <property type="entry name" value="Rhodanese-like domain"/>
    <property type="match status" value="1"/>
</dbReference>
<dbReference type="InterPro" id="IPR050229">
    <property type="entry name" value="GlpE_sulfurtransferase"/>
</dbReference>
<keyword evidence="2" id="KW-0808">Transferase</keyword>
<gene>
    <name evidence="2" type="ORF">NIES593_12300</name>
</gene>
<dbReference type="STRING" id="1921803.NIES593_12300"/>
<evidence type="ECO:0000313" key="2">
    <source>
        <dbReference type="EMBL" id="OKH22568.1"/>
    </source>
</evidence>
<comment type="caution">
    <text evidence="2">The sequence shown here is derived from an EMBL/GenBank/DDBJ whole genome shotgun (WGS) entry which is preliminary data.</text>
</comment>